<protein>
    <submittedName>
        <fullName evidence="10">Aldolase_II domain-containing protein</fullName>
    </submittedName>
</protein>
<evidence type="ECO:0000259" key="8">
    <source>
        <dbReference type="SMART" id="SM01007"/>
    </source>
</evidence>
<dbReference type="AlphaFoldDB" id="A0A7E4UPX3"/>
<evidence type="ECO:0000256" key="1">
    <source>
        <dbReference type="ARBA" id="ARBA00006274"/>
    </source>
</evidence>
<evidence type="ECO:0000256" key="4">
    <source>
        <dbReference type="ARBA" id="ARBA00022833"/>
    </source>
</evidence>
<dbReference type="GO" id="GO:0019509">
    <property type="term" value="P:L-methionine salvage from methylthioadenosine"/>
    <property type="evidence" value="ECO:0007669"/>
    <property type="project" value="InterPro"/>
</dbReference>
<organism evidence="9 10">
    <name type="scientific">Panagrellus redivivus</name>
    <name type="common">Microworm</name>
    <dbReference type="NCBI Taxonomy" id="6233"/>
    <lineage>
        <taxon>Eukaryota</taxon>
        <taxon>Metazoa</taxon>
        <taxon>Ecdysozoa</taxon>
        <taxon>Nematoda</taxon>
        <taxon>Chromadorea</taxon>
        <taxon>Rhabditida</taxon>
        <taxon>Tylenchina</taxon>
        <taxon>Panagrolaimomorpha</taxon>
        <taxon>Panagrolaimoidea</taxon>
        <taxon>Panagrolaimidae</taxon>
        <taxon>Panagrellus</taxon>
    </lineage>
</organism>
<keyword evidence="2" id="KW-0028">Amino-acid biosynthesis</keyword>
<dbReference type="PANTHER" id="PTHR10640">
    <property type="entry name" value="METHYLTHIORIBULOSE-1-PHOSPHATE DEHYDRATASE"/>
    <property type="match status" value="1"/>
</dbReference>
<dbReference type="WBParaSite" id="Pan_g11345.t1">
    <property type="protein sequence ID" value="Pan_g11345.t1"/>
    <property type="gene ID" value="Pan_g11345"/>
</dbReference>
<dbReference type="SUPFAM" id="SSF53639">
    <property type="entry name" value="AraD/HMP-PK domain-like"/>
    <property type="match status" value="1"/>
</dbReference>
<dbReference type="FunFam" id="3.40.225.10:FF:000003">
    <property type="entry name" value="Methylthioribulose-1-phosphate dehydratase"/>
    <property type="match status" value="1"/>
</dbReference>
<accession>A0A7E4UPX3</accession>
<keyword evidence="6" id="KW-0456">Lyase</keyword>
<dbReference type="GO" id="GO:0046570">
    <property type="term" value="F:methylthioribulose 1-phosphate dehydratase activity"/>
    <property type="evidence" value="ECO:0007669"/>
    <property type="project" value="TreeGrafter"/>
</dbReference>
<sequence length="227" mass="26091">MEVDTESSYNQDINPELFVELMRLFFDRGWMVGSSGGMAAATADKIYYSPSSVQKERLTPDELFVFGTHEMKLQSRPRCPEIKESACVPIFNLLLNEDENTTCIIHTHSKYANLLTQLLAPKTIFEITDQEMIKGILNRETLKAYSNQHRLQVPIIENATQEYMLLPQIKEVLTKYPNTSAVLVRNHGLFVWGPTWQKTKIMLECYEYLIELACDMIKHGIPLIKAD</sequence>
<reference evidence="10" key="2">
    <citation type="submission" date="2020-10" db="UniProtKB">
        <authorList>
            <consortium name="WormBaseParasite"/>
        </authorList>
    </citation>
    <scope>IDENTIFICATION</scope>
</reference>
<evidence type="ECO:0000256" key="5">
    <source>
        <dbReference type="ARBA" id="ARBA00023167"/>
    </source>
</evidence>
<reference evidence="9" key="1">
    <citation type="journal article" date="2013" name="Genetics">
        <title>The draft genome and transcriptome of Panagrellus redivivus are shaped by the harsh demands of a free-living lifestyle.</title>
        <authorList>
            <person name="Srinivasan J."/>
            <person name="Dillman A.R."/>
            <person name="Macchietto M.G."/>
            <person name="Heikkinen L."/>
            <person name="Lakso M."/>
            <person name="Fracchia K.M."/>
            <person name="Antoshechkin I."/>
            <person name="Mortazavi A."/>
            <person name="Wong G."/>
            <person name="Sternberg P.W."/>
        </authorList>
    </citation>
    <scope>NUCLEOTIDE SEQUENCE [LARGE SCALE GENOMIC DNA]</scope>
    <source>
        <strain evidence="9">MT8872</strain>
    </source>
</reference>
<evidence type="ECO:0000313" key="10">
    <source>
        <dbReference type="WBParaSite" id="Pan_g11345.t1"/>
    </source>
</evidence>
<dbReference type="InterPro" id="IPR001303">
    <property type="entry name" value="Aldolase_II/adducin_N"/>
</dbReference>
<name>A0A7E4UPX3_PANRE</name>
<dbReference type="GO" id="GO:0005737">
    <property type="term" value="C:cytoplasm"/>
    <property type="evidence" value="ECO:0007669"/>
    <property type="project" value="InterPro"/>
</dbReference>
<dbReference type="Proteomes" id="UP000492821">
    <property type="component" value="Unassembled WGS sequence"/>
</dbReference>
<evidence type="ECO:0000313" key="9">
    <source>
        <dbReference type="Proteomes" id="UP000492821"/>
    </source>
</evidence>
<dbReference type="GO" id="GO:0046872">
    <property type="term" value="F:metal ion binding"/>
    <property type="evidence" value="ECO:0007669"/>
    <property type="project" value="UniProtKB-KW"/>
</dbReference>
<dbReference type="Gene3D" id="3.40.225.10">
    <property type="entry name" value="Class II aldolase/adducin N-terminal domain"/>
    <property type="match status" value="1"/>
</dbReference>
<dbReference type="SMART" id="SM01007">
    <property type="entry name" value="Aldolase_II"/>
    <property type="match status" value="1"/>
</dbReference>
<dbReference type="NCBIfam" id="TIGR03328">
    <property type="entry name" value="salvage_mtnB"/>
    <property type="match status" value="1"/>
</dbReference>
<dbReference type="PANTHER" id="PTHR10640:SF7">
    <property type="entry name" value="METHYLTHIORIBULOSE-1-PHOSPHATE DEHYDRATASE"/>
    <property type="match status" value="1"/>
</dbReference>
<evidence type="ECO:0000256" key="6">
    <source>
        <dbReference type="ARBA" id="ARBA00023239"/>
    </source>
</evidence>
<comment type="function">
    <text evidence="7">Catalyzes the dehydration of methylthioribulose-1-phosphate (MTRu-1-P) into 2,3-diketo-5-methylthiopentyl-1-phosphate (DK-MTP-1-P). Functions in the methionine salvage pathway, which plays a key role in cancer, apoptosis, microbial proliferation and inflammation. May inhibit the CASP1-related inflammatory response (pyroptosis), the CASP9-dependent apoptotic pathway and the cytochrome c-dependent and APAF1-mediated cell death.</text>
</comment>
<evidence type="ECO:0000256" key="3">
    <source>
        <dbReference type="ARBA" id="ARBA00022723"/>
    </source>
</evidence>
<dbReference type="InterPro" id="IPR017714">
    <property type="entry name" value="MethylthioRu-1-P_deHdtase_MtnB"/>
</dbReference>
<feature type="domain" description="Class II aldolase/adducin N-terminal" evidence="8">
    <location>
        <begin position="16"/>
        <end position="214"/>
    </location>
</feature>
<dbReference type="Pfam" id="PF00596">
    <property type="entry name" value="Aldolase_II"/>
    <property type="match status" value="1"/>
</dbReference>
<evidence type="ECO:0000256" key="2">
    <source>
        <dbReference type="ARBA" id="ARBA00022605"/>
    </source>
</evidence>
<keyword evidence="4" id="KW-0862">Zinc</keyword>
<keyword evidence="5" id="KW-0486">Methionine biosynthesis</keyword>
<keyword evidence="9" id="KW-1185">Reference proteome</keyword>
<dbReference type="InterPro" id="IPR036409">
    <property type="entry name" value="Aldolase_II/adducin_N_sf"/>
</dbReference>
<proteinExistence type="inferred from homology"/>
<comment type="similarity">
    <text evidence="1">Belongs to the aldolase class II family. Adducin subfamily.</text>
</comment>
<evidence type="ECO:0000256" key="7">
    <source>
        <dbReference type="ARBA" id="ARBA00060021"/>
    </source>
</evidence>
<keyword evidence="3" id="KW-0479">Metal-binding</keyword>